<evidence type="ECO:0000313" key="4">
    <source>
        <dbReference type="Proteomes" id="UP000053557"/>
    </source>
</evidence>
<feature type="transmembrane region" description="Helical" evidence="1">
    <location>
        <begin position="155"/>
        <end position="174"/>
    </location>
</feature>
<dbReference type="OrthoDB" id="9805623at2"/>
<reference evidence="3 4" key="1">
    <citation type="submission" date="2015-12" db="EMBL/GenBank/DDBJ databases">
        <title>Draft genome sequence of Acidibacillus ferrooxidans ITV001, isolated from a chalcopyrite acid mine drainage site in Brazil.</title>
        <authorList>
            <person name="Dall'Agnol H."/>
            <person name="Nancucheo I."/>
            <person name="Johnson B."/>
            <person name="Oliveira R."/>
            <person name="Leite L."/>
            <person name="Pylro V."/>
            <person name="Nunes G.L."/>
            <person name="Tzotzos G."/>
            <person name="Fernandes G.R."/>
            <person name="Dutra J."/>
            <person name="Orellana S.C."/>
            <person name="Oliveira G."/>
        </authorList>
    </citation>
    <scope>NUCLEOTIDE SEQUENCE [LARGE SCALE GENOMIC DNA]</scope>
    <source>
        <strain evidence="4">ITV01</strain>
    </source>
</reference>
<keyword evidence="1" id="KW-0472">Membrane</keyword>
<keyword evidence="1" id="KW-0812">Transmembrane</keyword>
<sequence length="176" mass="18591">MNAISFLSSLMLPSALALILVAGITRRVPLFDAFIEGAKEGFGTSISLIPQLVAMMVAVSIFRSSGALTLLIHAVQPLLARLHFPSELLPLALLRPISGAGSLAVVTDLFKTHGPDSLIGRMASVMQGSSDTTLYVLTVYFGSVGIRNARYAVKVGLLSDLVSAFASVLAVYLLQM</sequence>
<keyword evidence="4" id="KW-1185">Reference proteome</keyword>
<feature type="transmembrane region" description="Helical" evidence="1">
    <location>
        <begin position="41"/>
        <end position="62"/>
    </location>
</feature>
<dbReference type="InterPro" id="IPR052549">
    <property type="entry name" value="SpmB"/>
</dbReference>
<dbReference type="EMBL" id="LPVJ01000031">
    <property type="protein sequence ID" value="KUO95861.1"/>
    <property type="molecule type" value="Genomic_DNA"/>
</dbReference>
<evidence type="ECO:0000313" key="3">
    <source>
        <dbReference type="EMBL" id="KUO95861.1"/>
    </source>
</evidence>
<gene>
    <name evidence="3" type="ORF">ATW55_09005</name>
</gene>
<name>A0A101XQV4_9BACL</name>
<organism evidence="3 4">
    <name type="scientific">Ferroacidibacillus organovorans</name>
    <dbReference type="NCBI Taxonomy" id="1765683"/>
    <lineage>
        <taxon>Bacteria</taxon>
        <taxon>Bacillati</taxon>
        <taxon>Bacillota</taxon>
        <taxon>Bacilli</taxon>
        <taxon>Bacillales</taxon>
        <taxon>Alicyclobacillaceae</taxon>
        <taxon>Ferroacidibacillus</taxon>
    </lineage>
</organism>
<accession>A0A101XQV4</accession>
<comment type="caution">
    <text evidence="3">The sequence shown here is derived from an EMBL/GenBank/DDBJ whole genome shotgun (WGS) entry which is preliminary data.</text>
</comment>
<dbReference type="InterPro" id="IPR011642">
    <property type="entry name" value="Gate_dom"/>
</dbReference>
<feature type="domain" description="Nucleoside transporter/FeoB GTPase Gate" evidence="2">
    <location>
        <begin position="46"/>
        <end position="146"/>
    </location>
</feature>
<evidence type="ECO:0000256" key="1">
    <source>
        <dbReference type="SAM" id="Phobius"/>
    </source>
</evidence>
<dbReference type="RefSeq" id="WP_067715534.1">
    <property type="nucleotide sequence ID" value="NZ_LPVJ01000031.1"/>
</dbReference>
<dbReference type="GO" id="GO:0005886">
    <property type="term" value="C:plasma membrane"/>
    <property type="evidence" value="ECO:0007669"/>
    <property type="project" value="TreeGrafter"/>
</dbReference>
<dbReference type="Pfam" id="PF07670">
    <property type="entry name" value="Gate"/>
    <property type="match status" value="1"/>
</dbReference>
<dbReference type="Proteomes" id="UP000053557">
    <property type="component" value="Unassembled WGS sequence"/>
</dbReference>
<protein>
    <submittedName>
        <fullName evidence="3">Spore maturation protein</fullName>
    </submittedName>
</protein>
<dbReference type="PANTHER" id="PTHR35793:SF2">
    <property type="entry name" value="INNER MEMBRANE PROTEIN YJIG"/>
    <property type="match status" value="1"/>
</dbReference>
<dbReference type="AlphaFoldDB" id="A0A101XQV4"/>
<dbReference type="PANTHER" id="PTHR35793">
    <property type="entry name" value="INNER MEMBRANE PROTEIN YJIG"/>
    <property type="match status" value="1"/>
</dbReference>
<evidence type="ECO:0000259" key="2">
    <source>
        <dbReference type="Pfam" id="PF07670"/>
    </source>
</evidence>
<proteinExistence type="predicted"/>
<keyword evidence="1" id="KW-1133">Transmembrane helix</keyword>